<name>A0AAV7KKU0_9METZ</name>
<dbReference type="Proteomes" id="UP001165289">
    <property type="component" value="Unassembled WGS sequence"/>
</dbReference>
<keyword evidence="2" id="KW-1185">Reference proteome</keyword>
<reference evidence="1 2" key="1">
    <citation type="journal article" date="2023" name="BMC Biol.">
        <title>The compact genome of the sponge Oopsacas minuta (Hexactinellida) is lacking key metazoan core genes.</title>
        <authorList>
            <person name="Santini S."/>
            <person name="Schenkelaars Q."/>
            <person name="Jourda C."/>
            <person name="Duchesne M."/>
            <person name="Belahbib H."/>
            <person name="Rocher C."/>
            <person name="Selva M."/>
            <person name="Riesgo A."/>
            <person name="Vervoort M."/>
            <person name="Leys S.P."/>
            <person name="Kodjabachian L."/>
            <person name="Le Bivic A."/>
            <person name="Borchiellini C."/>
            <person name="Claverie J.M."/>
            <person name="Renard E."/>
        </authorList>
    </citation>
    <scope>NUCLEOTIDE SEQUENCE [LARGE SCALE GENOMIC DNA]</scope>
    <source>
        <strain evidence="1">SPO-2</strain>
    </source>
</reference>
<accession>A0AAV7KKU0</accession>
<evidence type="ECO:0000313" key="1">
    <source>
        <dbReference type="EMBL" id="KAI6661420.1"/>
    </source>
</evidence>
<comment type="caution">
    <text evidence="1">The sequence shown here is derived from an EMBL/GenBank/DDBJ whole genome shotgun (WGS) entry which is preliminary data.</text>
</comment>
<dbReference type="EMBL" id="JAKMXF010000011">
    <property type="protein sequence ID" value="KAI6661420.1"/>
    <property type="molecule type" value="Genomic_DNA"/>
</dbReference>
<dbReference type="AlphaFoldDB" id="A0AAV7KKU0"/>
<evidence type="ECO:0000313" key="2">
    <source>
        <dbReference type="Proteomes" id="UP001165289"/>
    </source>
</evidence>
<organism evidence="1 2">
    <name type="scientific">Oopsacas minuta</name>
    <dbReference type="NCBI Taxonomy" id="111878"/>
    <lineage>
        <taxon>Eukaryota</taxon>
        <taxon>Metazoa</taxon>
        <taxon>Porifera</taxon>
        <taxon>Hexactinellida</taxon>
        <taxon>Hexasterophora</taxon>
        <taxon>Lyssacinosida</taxon>
        <taxon>Leucopsacidae</taxon>
        <taxon>Oopsacas</taxon>
    </lineage>
</organism>
<protein>
    <submittedName>
        <fullName evidence="1">Uncharacterized protein</fullName>
    </submittedName>
</protein>
<sequence>MTKYNPKLIRKTLMISQILLLTTAFLFKLKDSRYMILRRRANVIAFRVDYIDFKSIHETKIDVIRQNRSCFESKKQTSINEAMDLLKDVQPDQINSDGIAVEEKVHNEGVTVAEDIDEWMENQRKQS</sequence>
<proteinExistence type="predicted"/>
<gene>
    <name evidence="1" type="ORF">LOD99_13292</name>
</gene>